<dbReference type="InterPro" id="IPR019407">
    <property type="entry name" value="CTU2"/>
</dbReference>
<keyword evidence="3" id="KW-1185">Reference proteome</keyword>
<keyword evidence="2" id="KW-0819">tRNA processing</keyword>
<dbReference type="GO" id="GO:0002143">
    <property type="term" value="P:tRNA wobble position uridine thiolation"/>
    <property type="evidence" value="ECO:0007669"/>
    <property type="project" value="TreeGrafter"/>
</dbReference>
<organism evidence="3 4">
    <name type="scientific">Mesorhabditis belari</name>
    <dbReference type="NCBI Taxonomy" id="2138241"/>
    <lineage>
        <taxon>Eukaryota</taxon>
        <taxon>Metazoa</taxon>
        <taxon>Ecdysozoa</taxon>
        <taxon>Nematoda</taxon>
        <taxon>Chromadorea</taxon>
        <taxon>Rhabditida</taxon>
        <taxon>Rhabditina</taxon>
        <taxon>Rhabditomorpha</taxon>
        <taxon>Rhabditoidea</taxon>
        <taxon>Rhabditidae</taxon>
        <taxon>Mesorhabditinae</taxon>
        <taxon>Mesorhabditis</taxon>
    </lineage>
</organism>
<dbReference type="Proteomes" id="UP000887575">
    <property type="component" value="Unassembled WGS sequence"/>
</dbReference>
<dbReference type="GO" id="GO:0005829">
    <property type="term" value="C:cytosol"/>
    <property type="evidence" value="ECO:0007669"/>
    <property type="project" value="TreeGrafter"/>
</dbReference>
<dbReference type="InterPro" id="IPR014729">
    <property type="entry name" value="Rossmann-like_a/b/a_fold"/>
</dbReference>
<protein>
    <submittedName>
        <fullName evidence="4">Cytoplasmic tRNA 2-thiolation protein 2</fullName>
    </submittedName>
</protein>
<reference evidence="4" key="1">
    <citation type="submission" date="2024-02" db="UniProtKB">
        <authorList>
            <consortium name="WormBaseParasite"/>
        </authorList>
    </citation>
    <scope>IDENTIFICATION</scope>
</reference>
<evidence type="ECO:0000313" key="3">
    <source>
        <dbReference type="Proteomes" id="UP000887575"/>
    </source>
</evidence>
<sequence>MDPRSLDPEAVSLSRQCVKCDAPGILAGADSRKAVYCAPCFVQMVKHKFRSSLGKRRIYKDGASKETLLLFDGSLGSAFALGQLVESLEDTQHRKLMIEPTILFLIVSTNTARINEVLKRYMDISTSLSIPFRIAHVAAALQKNFDLSDVTQSFIGEDQLDRYSQLLSSMRTSTAKNEVKRLLIEVITARFAIASGIEKIWLPSTGDDLARNTIQFFSLGRGKSRQFFSL</sequence>
<accession>A0AAF3F5V9</accession>
<proteinExistence type="predicted"/>
<dbReference type="PANTHER" id="PTHR20882:SF14">
    <property type="entry name" value="CYTOPLASMIC TRNA 2-THIOLATION PROTEIN 2"/>
    <property type="match status" value="1"/>
</dbReference>
<dbReference type="WBParaSite" id="MBELARI_LOCUS21141">
    <property type="protein sequence ID" value="MBELARI_LOCUS21141"/>
    <property type="gene ID" value="MBELARI_LOCUS21141"/>
</dbReference>
<dbReference type="PANTHER" id="PTHR20882">
    <property type="entry name" value="CYTOPLASMIC TRNA 2-THIOLATION PROTEIN 2"/>
    <property type="match status" value="1"/>
</dbReference>
<evidence type="ECO:0000256" key="1">
    <source>
        <dbReference type="ARBA" id="ARBA00022490"/>
    </source>
</evidence>
<dbReference type="GO" id="GO:0016783">
    <property type="term" value="F:sulfurtransferase activity"/>
    <property type="evidence" value="ECO:0007669"/>
    <property type="project" value="TreeGrafter"/>
</dbReference>
<evidence type="ECO:0000256" key="2">
    <source>
        <dbReference type="ARBA" id="ARBA00022694"/>
    </source>
</evidence>
<dbReference type="Gene3D" id="3.40.50.620">
    <property type="entry name" value="HUPs"/>
    <property type="match status" value="1"/>
</dbReference>
<name>A0AAF3F5V9_9BILA</name>
<dbReference type="AlphaFoldDB" id="A0AAF3F5V9"/>
<dbReference type="GO" id="GO:0000049">
    <property type="term" value="F:tRNA binding"/>
    <property type="evidence" value="ECO:0007669"/>
    <property type="project" value="InterPro"/>
</dbReference>
<keyword evidence="1" id="KW-0963">Cytoplasm</keyword>
<evidence type="ECO:0000313" key="4">
    <source>
        <dbReference type="WBParaSite" id="MBELARI_LOCUS21141"/>
    </source>
</evidence>